<protein>
    <submittedName>
        <fullName evidence="2">Uncharacterized protein</fullName>
    </submittedName>
</protein>
<gene>
    <name evidence="2" type="ORF">B1756_03935</name>
</gene>
<dbReference type="AlphaFoldDB" id="A0A2Z2HSC8"/>
<dbReference type="Proteomes" id="UP000250088">
    <property type="component" value="Chromosome"/>
</dbReference>
<dbReference type="InterPro" id="IPR058264">
    <property type="entry name" value="DUF7958"/>
</dbReference>
<dbReference type="EMBL" id="CP019893">
    <property type="protein sequence ID" value="ARS88985.1"/>
    <property type="molecule type" value="Genomic_DNA"/>
</dbReference>
<keyword evidence="3" id="KW-1185">Reference proteome</keyword>
<accession>A0A2Z2HSC8</accession>
<dbReference type="KEGG" id="naj:B1756_03935"/>
<evidence type="ECO:0000313" key="3">
    <source>
        <dbReference type="Proteomes" id="UP000250088"/>
    </source>
</evidence>
<dbReference type="Pfam" id="PF25858">
    <property type="entry name" value="DUF7958"/>
    <property type="match status" value="1"/>
</dbReference>
<evidence type="ECO:0000313" key="2">
    <source>
        <dbReference type="EMBL" id="ARS88985.1"/>
    </source>
</evidence>
<proteinExistence type="predicted"/>
<dbReference type="OrthoDB" id="180945at2157"/>
<reference evidence="3" key="1">
    <citation type="submission" date="2017-02" db="EMBL/GenBank/DDBJ databases">
        <title>Natronthermophilus aegyptiacus gen. nov.,sp. nov., an aerobic, extremely halophilic alkalithermophilic archaeon isolated from the athalassohaline Wadi An Natrun, Egypt.</title>
        <authorList>
            <person name="Zhao B."/>
        </authorList>
    </citation>
    <scope>NUCLEOTIDE SEQUENCE [LARGE SCALE GENOMIC DNA]</scope>
    <source>
        <strain evidence="3">JW/NM-HA 15</strain>
    </source>
</reference>
<feature type="region of interest" description="Disordered" evidence="1">
    <location>
        <begin position="31"/>
        <end position="57"/>
    </location>
</feature>
<sequence>MDAIITGESERVGLSVIDNNDVEHLIEMDESGEIKYHEQDGYADDPSQRSDESNEHVEQARRFAQYYVYAERGYDTVPPDIHPERIDAVRQAIQTLTDAEFDALFGELKQQLQSYHDDTERAILIPADAAGPNSVLYRQHVYLGIDTTQTEFADEVETLATVHGINLKDADTSVSELSDSTRSAWQSFTEQVESLARNRDIDASDALEIGGVSSLYTAYVDSSGREHIGEPADDPFNREPDTLIELAPIEPGSLEQFREYFDHYLQCQIRDCFVRMGLHPPEEFCVLGPGRIEAAEQYKRLEMYPDFTDPDNDRLLATP</sequence>
<evidence type="ECO:0000256" key="1">
    <source>
        <dbReference type="SAM" id="MobiDB-lite"/>
    </source>
</evidence>
<organism evidence="2 3">
    <name type="scientific">Natrarchaeobaculum aegyptiacum</name>
    <dbReference type="NCBI Taxonomy" id="745377"/>
    <lineage>
        <taxon>Archaea</taxon>
        <taxon>Methanobacteriati</taxon>
        <taxon>Methanobacteriota</taxon>
        <taxon>Stenosarchaea group</taxon>
        <taxon>Halobacteria</taxon>
        <taxon>Halobacteriales</taxon>
        <taxon>Natrialbaceae</taxon>
        <taxon>Natrarchaeobaculum</taxon>
    </lineage>
</organism>
<name>A0A2Z2HSC8_9EURY</name>